<dbReference type="Proteomes" id="UP001454036">
    <property type="component" value="Unassembled WGS sequence"/>
</dbReference>
<gene>
    <name evidence="2" type="ORF">LIER_28686</name>
</gene>
<feature type="region of interest" description="Disordered" evidence="1">
    <location>
        <begin position="24"/>
        <end position="43"/>
    </location>
</feature>
<protein>
    <submittedName>
        <fullName evidence="2">Uncharacterized protein</fullName>
    </submittedName>
</protein>
<organism evidence="2 3">
    <name type="scientific">Lithospermum erythrorhizon</name>
    <name type="common">Purple gromwell</name>
    <name type="synonym">Lithospermum officinale var. erythrorhizon</name>
    <dbReference type="NCBI Taxonomy" id="34254"/>
    <lineage>
        <taxon>Eukaryota</taxon>
        <taxon>Viridiplantae</taxon>
        <taxon>Streptophyta</taxon>
        <taxon>Embryophyta</taxon>
        <taxon>Tracheophyta</taxon>
        <taxon>Spermatophyta</taxon>
        <taxon>Magnoliopsida</taxon>
        <taxon>eudicotyledons</taxon>
        <taxon>Gunneridae</taxon>
        <taxon>Pentapetalae</taxon>
        <taxon>asterids</taxon>
        <taxon>lamiids</taxon>
        <taxon>Boraginales</taxon>
        <taxon>Boraginaceae</taxon>
        <taxon>Boraginoideae</taxon>
        <taxon>Lithospermeae</taxon>
        <taxon>Lithospermum</taxon>
    </lineage>
</organism>
<evidence type="ECO:0000313" key="3">
    <source>
        <dbReference type="Proteomes" id="UP001454036"/>
    </source>
</evidence>
<dbReference type="EMBL" id="BAABME010009638">
    <property type="protein sequence ID" value="GAA0175532.1"/>
    <property type="molecule type" value="Genomic_DNA"/>
</dbReference>
<comment type="caution">
    <text evidence="2">The sequence shown here is derived from an EMBL/GenBank/DDBJ whole genome shotgun (WGS) entry which is preliminary data.</text>
</comment>
<sequence>MRDSPTCVFTAPLERTWLEFKLREETSPTRPVEWEHGELDENGEVVVQPPLQQNWEGVGLDRSPVIGEGPGFGETKLDELDRPTLNPDETGARFPLGDPQSKGPQPNGLAPGQLIGPDQSNRPSLVGGSDSLDVTLNMFKFRSTSRLTNKGKSSTMKVQSKKRHHPYQALTHLSPSKKPTISSSSLAELVNSNKPNLVFLIETKLRKQEWETVIKKVKLLLEVEADGRKGGLAS</sequence>
<evidence type="ECO:0000256" key="1">
    <source>
        <dbReference type="SAM" id="MobiDB-lite"/>
    </source>
</evidence>
<evidence type="ECO:0000313" key="2">
    <source>
        <dbReference type="EMBL" id="GAA0175532.1"/>
    </source>
</evidence>
<name>A0AAV3RKT1_LITER</name>
<proteinExistence type="predicted"/>
<dbReference type="AlphaFoldDB" id="A0AAV3RKT1"/>
<keyword evidence="3" id="KW-1185">Reference proteome</keyword>
<feature type="compositionally biased region" description="Basic and acidic residues" evidence="1">
    <location>
        <begin position="24"/>
        <end position="39"/>
    </location>
</feature>
<accession>A0AAV3RKT1</accession>
<feature type="region of interest" description="Disordered" evidence="1">
    <location>
        <begin position="55"/>
        <end position="129"/>
    </location>
</feature>
<reference evidence="2 3" key="1">
    <citation type="submission" date="2024-01" db="EMBL/GenBank/DDBJ databases">
        <title>The complete chloroplast genome sequence of Lithospermum erythrorhizon: insights into the phylogenetic relationship among Boraginaceae species and the maternal lineages of purple gromwells.</title>
        <authorList>
            <person name="Okada T."/>
            <person name="Watanabe K."/>
        </authorList>
    </citation>
    <scope>NUCLEOTIDE SEQUENCE [LARGE SCALE GENOMIC DNA]</scope>
</reference>